<comment type="similarity">
    <text evidence="1">Belongs to the UPF0065 (bug) family.</text>
</comment>
<dbReference type="AlphaFoldDB" id="A0A5B2TAN7"/>
<keyword evidence="3" id="KW-1185">Reference proteome</keyword>
<dbReference type="PANTHER" id="PTHR42928:SF5">
    <property type="entry name" value="BLR1237 PROTEIN"/>
    <property type="match status" value="1"/>
</dbReference>
<name>A0A5B2TAN7_9PROT</name>
<dbReference type="Gene3D" id="3.40.190.10">
    <property type="entry name" value="Periplasmic binding protein-like II"/>
    <property type="match status" value="1"/>
</dbReference>
<gene>
    <name evidence="2" type="ORF">F0Q34_21495</name>
</gene>
<protein>
    <submittedName>
        <fullName evidence="2">Uncharacterized protein</fullName>
    </submittedName>
</protein>
<dbReference type="InterPro" id="IPR005064">
    <property type="entry name" value="BUG"/>
</dbReference>
<organism evidence="2 3">
    <name type="scientific">Teichococcus oryzae</name>
    <dbReference type="NCBI Taxonomy" id="1608942"/>
    <lineage>
        <taxon>Bacteria</taxon>
        <taxon>Pseudomonadati</taxon>
        <taxon>Pseudomonadota</taxon>
        <taxon>Alphaproteobacteria</taxon>
        <taxon>Acetobacterales</taxon>
        <taxon>Roseomonadaceae</taxon>
        <taxon>Roseomonas</taxon>
    </lineage>
</organism>
<dbReference type="EMBL" id="VUKA01000063">
    <property type="protein sequence ID" value="KAA2211175.1"/>
    <property type="molecule type" value="Genomic_DNA"/>
</dbReference>
<dbReference type="Proteomes" id="UP000322110">
    <property type="component" value="Unassembled WGS sequence"/>
</dbReference>
<accession>A0A5B2TAN7</accession>
<evidence type="ECO:0000256" key="1">
    <source>
        <dbReference type="ARBA" id="ARBA00006987"/>
    </source>
</evidence>
<dbReference type="PANTHER" id="PTHR42928">
    <property type="entry name" value="TRICARBOXYLATE-BINDING PROTEIN"/>
    <property type="match status" value="1"/>
</dbReference>
<evidence type="ECO:0000313" key="2">
    <source>
        <dbReference type="EMBL" id="KAA2211175.1"/>
    </source>
</evidence>
<dbReference type="Gene3D" id="3.40.190.150">
    <property type="entry name" value="Bordetella uptake gene, domain 1"/>
    <property type="match status" value="1"/>
</dbReference>
<proteinExistence type="inferred from homology"/>
<sequence>MLLRHLRRLSASRQSHIIGRSLLKGVRSDPDGHVLLFDSPGHIINPMLQPDIPINYETSFSYISGVTIQPWVWIVSAEHAAKDLQSFVAESREKGSPVIFGSSGIGSAEHLAGELLG</sequence>
<comment type="caution">
    <text evidence="2">The sequence shown here is derived from an EMBL/GenBank/DDBJ whole genome shotgun (WGS) entry which is preliminary data.</text>
</comment>
<dbReference type="InterPro" id="IPR042100">
    <property type="entry name" value="Bug_dom1"/>
</dbReference>
<evidence type="ECO:0000313" key="3">
    <source>
        <dbReference type="Proteomes" id="UP000322110"/>
    </source>
</evidence>
<dbReference type="Pfam" id="PF03401">
    <property type="entry name" value="TctC"/>
    <property type="match status" value="1"/>
</dbReference>
<reference evidence="2 3" key="1">
    <citation type="journal article" date="2015" name="Int. J. Syst. Evol. Microbiol.">
        <title>Roseomonas oryzae sp. nov., isolated from paddy rhizosphere soil.</title>
        <authorList>
            <person name="Ramaprasad E.V."/>
            <person name="Sasikala Ch."/>
            <person name="Ramana Ch.V."/>
        </authorList>
    </citation>
    <scope>NUCLEOTIDE SEQUENCE [LARGE SCALE GENOMIC DNA]</scope>
    <source>
        <strain evidence="2 3">KCTC 42542</strain>
    </source>
</reference>